<evidence type="ECO:0000313" key="2">
    <source>
        <dbReference type="EMBL" id="CEP02212.1"/>
    </source>
</evidence>
<geneLocation type="mitochondrion" evidence="3"/>
<evidence type="ECO:0000313" key="4">
    <source>
        <dbReference type="Proteomes" id="UP000039324"/>
    </source>
</evidence>
<dbReference type="AlphaFoldDB" id="A0A0G4J3Z2"/>
<organism evidence="2 4">
    <name type="scientific">Plasmodiophora brassicae</name>
    <name type="common">Clubroot disease agent</name>
    <dbReference type="NCBI Taxonomy" id="37360"/>
    <lineage>
        <taxon>Eukaryota</taxon>
        <taxon>Sar</taxon>
        <taxon>Rhizaria</taxon>
        <taxon>Endomyxa</taxon>
        <taxon>Phytomyxea</taxon>
        <taxon>Plasmodiophorida</taxon>
        <taxon>Plasmodiophoridae</taxon>
        <taxon>Plasmodiophora</taxon>
    </lineage>
</organism>
<dbReference type="EMBL" id="CDSF01000122">
    <property type="protein sequence ID" value="CEP02212.1"/>
    <property type="molecule type" value="Genomic_DNA"/>
</dbReference>
<evidence type="ECO:0000256" key="1">
    <source>
        <dbReference type="SAM" id="MobiDB-lite"/>
    </source>
</evidence>
<gene>
    <name evidence="2" type="ORF">PBRA_002477</name>
    <name evidence="3" type="ORF">PLBR_LOCUS817</name>
</gene>
<reference evidence="2 4" key="1">
    <citation type="submission" date="2015-02" db="EMBL/GenBank/DDBJ databases">
        <authorList>
            <person name="Chooi Y.-H."/>
        </authorList>
    </citation>
    <scope>NUCLEOTIDE SEQUENCE [LARGE SCALE GENOMIC DNA]</scope>
    <source>
        <strain evidence="2">E3</strain>
    </source>
</reference>
<protein>
    <submittedName>
        <fullName evidence="2">Uncharacterized protein</fullName>
    </submittedName>
</protein>
<name>A0A0G4J3Z2_PLABS</name>
<sequence>MVNATPDVREAGIMEPTDLDPVNDPALYPVSIAPRHRDAQTEEEIEGLGSGHNKPLRTGETRCDKSRPHPMHKSNHDRNVERKTKKLVSQLTETQPEDVPKAF</sequence>
<reference evidence="3 5" key="2">
    <citation type="submission" date="2018-03" db="EMBL/GenBank/DDBJ databases">
        <authorList>
            <person name="Fogelqvist J."/>
        </authorList>
    </citation>
    <scope>NUCLEOTIDE SEQUENCE [LARGE SCALE GENOMIC DNA]</scope>
</reference>
<keyword evidence="4" id="KW-1185">Reference proteome</keyword>
<keyword evidence="3" id="KW-0496">Mitochondrion</keyword>
<dbReference type="Proteomes" id="UP000039324">
    <property type="component" value="Unassembled WGS sequence"/>
</dbReference>
<accession>A0A0G4J3Z2</accession>
<feature type="region of interest" description="Disordered" evidence="1">
    <location>
        <begin position="1"/>
        <end position="103"/>
    </location>
</feature>
<evidence type="ECO:0000313" key="5">
    <source>
        <dbReference type="Proteomes" id="UP000290189"/>
    </source>
</evidence>
<dbReference type="EMBL" id="OVEO01000001">
    <property type="protein sequence ID" value="SPQ93602.1"/>
    <property type="molecule type" value="Genomic_DNA"/>
</dbReference>
<evidence type="ECO:0000313" key="3">
    <source>
        <dbReference type="EMBL" id="SPQ93602.1"/>
    </source>
</evidence>
<dbReference type="Proteomes" id="UP000290189">
    <property type="component" value="Unassembled WGS sequence"/>
</dbReference>
<proteinExistence type="predicted"/>
<feature type="compositionally biased region" description="Basic and acidic residues" evidence="1">
    <location>
        <begin position="57"/>
        <end position="67"/>
    </location>
</feature>